<name>A0AAE0M8H0_9PEZI</name>
<dbReference type="PROSITE" id="PS50181">
    <property type="entry name" value="FBOX"/>
    <property type="match status" value="1"/>
</dbReference>
<reference evidence="5" key="2">
    <citation type="submission" date="2023-06" db="EMBL/GenBank/DDBJ databases">
        <authorList>
            <consortium name="Lawrence Berkeley National Laboratory"/>
            <person name="Haridas S."/>
            <person name="Hensen N."/>
            <person name="Bonometti L."/>
            <person name="Westerberg I."/>
            <person name="Brannstrom I.O."/>
            <person name="Guillou S."/>
            <person name="Cros-Aarteil S."/>
            <person name="Calhoun S."/>
            <person name="Kuo A."/>
            <person name="Mondo S."/>
            <person name="Pangilinan J."/>
            <person name="Riley R."/>
            <person name="Labutti K."/>
            <person name="Andreopoulos B."/>
            <person name="Lipzen A."/>
            <person name="Chen C."/>
            <person name="Yanf M."/>
            <person name="Daum C."/>
            <person name="Ng V."/>
            <person name="Clum A."/>
            <person name="Steindorff A."/>
            <person name="Ohm R."/>
            <person name="Martin F."/>
            <person name="Silar P."/>
            <person name="Natvig D."/>
            <person name="Lalanne C."/>
            <person name="Gautier V."/>
            <person name="Ament-Velasquez S.L."/>
            <person name="Kruys A."/>
            <person name="Hutchinson M.I."/>
            <person name="Powell A.J."/>
            <person name="Barry K."/>
            <person name="Miller A.N."/>
            <person name="Grigoriev I.V."/>
            <person name="Debuchy R."/>
            <person name="Gladieux P."/>
            <person name="Thoren M.H."/>
            <person name="Johannesson H."/>
        </authorList>
    </citation>
    <scope>NUCLEOTIDE SEQUENCE</scope>
    <source>
        <strain evidence="5">CBS 118394</strain>
    </source>
</reference>
<dbReference type="PANTHER" id="PTHR10706:SF130">
    <property type="entry name" value="F-BOX ONLY PROTEIN 31"/>
    <property type="match status" value="1"/>
</dbReference>
<accession>A0AAE0M8H0</accession>
<evidence type="ECO:0000256" key="3">
    <source>
        <dbReference type="SAM" id="MobiDB-lite"/>
    </source>
</evidence>
<evidence type="ECO:0000259" key="4">
    <source>
        <dbReference type="PROSITE" id="PS50181"/>
    </source>
</evidence>
<dbReference type="InterPro" id="IPR001810">
    <property type="entry name" value="F-box_dom"/>
</dbReference>
<dbReference type="Gene3D" id="1.20.1280.50">
    <property type="match status" value="1"/>
</dbReference>
<keyword evidence="6" id="KW-1185">Reference proteome</keyword>
<evidence type="ECO:0000313" key="6">
    <source>
        <dbReference type="Proteomes" id="UP001283341"/>
    </source>
</evidence>
<feature type="compositionally biased region" description="Basic and acidic residues" evidence="3">
    <location>
        <begin position="527"/>
        <end position="537"/>
    </location>
</feature>
<comment type="caution">
    <text evidence="5">The sequence shown here is derived from an EMBL/GenBank/DDBJ whole genome shotgun (WGS) entry which is preliminary data.</text>
</comment>
<protein>
    <submittedName>
        <fullName evidence="5">F-box domain-containing protein</fullName>
    </submittedName>
</protein>
<evidence type="ECO:0000256" key="1">
    <source>
        <dbReference type="ARBA" id="ARBA00004906"/>
    </source>
</evidence>
<feature type="region of interest" description="Disordered" evidence="3">
    <location>
        <begin position="514"/>
        <end position="537"/>
    </location>
</feature>
<evidence type="ECO:0000313" key="5">
    <source>
        <dbReference type="EMBL" id="KAK3321844.1"/>
    </source>
</evidence>
<dbReference type="InterPro" id="IPR045048">
    <property type="entry name" value="FBXO31/39"/>
</dbReference>
<feature type="domain" description="F-box" evidence="4">
    <location>
        <begin position="113"/>
        <end position="159"/>
    </location>
</feature>
<feature type="region of interest" description="Disordered" evidence="3">
    <location>
        <begin position="292"/>
        <end position="335"/>
    </location>
</feature>
<dbReference type="Proteomes" id="UP001283341">
    <property type="component" value="Unassembled WGS sequence"/>
</dbReference>
<organism evidence="5 6">
    <name type="scientific">Apodospora peruviana</name>
    <dbReference type="NCBI Taxonomy" id="516989"/>
    <lineage>
        <taxon>Eukaryota</taxon>
        <taxon>Fungi</taxon>
        <taxon>Dikarya</taxon>
        <taxon>Ascomycota</taxon>
        <taxon>Pezizomycotina</taxon>
        <taxon>Sordariomycetes</taxon>
        <taxon>Sordariomycetidae</taxon>
        <taxon>Sordariales</taxon>
        <taxon>Lasiosphaeriaceae</taxon>
        <taxon>Apodospora</taxon>
    </lineage>
</organism>
<sequence>MDENKPEMPQAVPPDETITEEELLATTPPRIWGGLDAEDETNLHRLSSVSYESVQNGAFAESLTVDPSIHMPPYLDHQIASTLREQTWDAEGSLPGKWKGKSVELDSLPSNSQCHLLSLPSELIDAVLFYISPLELTRVSATCRVLYNYATADHIWQALVQSHVPGQRVTTPYPCKSYRDLFKAHDPRWFVPKYKIWFSDGDLAGRLILTRYDQRRGCIEGYQLVAVSNRKAFQAWRATDNEVIIHAFEPEVKLHLDKPILHLPAETHDHDSGAGHVGPITVIPLHDAENDTDTTEAAAGSSSSHQPNAAATHKNMETTTNRPRENRFQTETPMPLGSVDNRTYCNFMLARPLEPREIAVRPPLGLPFPYGKIWPPPTIPARHRVSGASVHRVESSPFTYDVPGPSCRQEVSDQVFRIRKWMQYPSGLGLGVYLTANLLHGGRGGFDASAVRLVRNIGLDSILPNRDPINIGEEVATYATLDPALYTPTPEKPYRGIWVGDYSGHGCEFLLINQPDDDPDEPDDPDSIVRRETETDEEFARRKHDETVYRGRLEAIKLTGDANVPRGEYTFVADDIGEKGFVTVVQDEPFVGARVVSSKGHIAHTGFLNDKYIESQLLLISHDRLAQYWVGFGHISFFERVDIDRFLVPE</sequence>
<dbReference type="AlphaFoldDB" id="A0AAE0M8H0"/>
<dbReference type="Pfam" id="PF12014">
    <property type="entry name" value="Cyclin_D1_bind"/>
    <property type="match status" value="1"/>
</dbReference>
<dbReference type="EMBL" id="JAUEDM010000003">
    <property type="protein sequence ID" value="KAK3321844.1"/>
    <property type="molecule type" value="Genomic_DNA"/>
</dbReference>
<evidence type="ECO:0000256" key="2">
    <source>
        <dbReference type="ARBA" id="ARBA00022786"/>
    </source>
</evidence>
<proteinExistence type="predicted"/>
<feature type="compositionally biased region" description="Acidic residues" evidence="3">
    <location>
        <begin position="515"/>
        <end position="526"/>
    </location>
</feature>
<reference evidence="5" key="1">
    <citation type="journal article" date="2023" name="Mol. Phylogenet. Evol.">
        <title>Genome-scale phylogeny and comparative genomics of the fungal order Sordariales.</title>
        <authorList>
            <person name="Hensen N."/>
            <person name="Bonometti L."/>
            <person name="Westerberg I."/>
            <person name="Brannstrom I.O."/>
            <person name="Guillou S."/>
            <person name="Cros-Aarteil S."/>
            <person name="Calhoun S."/>
            <person name="Haridas S."/>
            <person name="Kuo A."/>
            <person name="Mondo S."/>
            <person name="Pangilinan J."/>
            <person name="Riley R."/>
            <person name="LaButti K."/>
            <person name="Andreopoulos B."/>
            <person name="Lipzen A."/>
            <person name="Chen C."/>
            <person name="Yan M."/>
            <person name="Daum C."/>
            <person name="Ng V."/>
            <person name="Clum A."/>
            <person name="Steindorff A."/>
            <person name="Ohm R.A."/>
            <person name="Martin F."/>
            <person name="Silar P."/>
            <person name="Natvig D.O."/>
            <person name="Lalanne C."/>
            <person name="Gautier V."/>
            <person name="Ament-Velasquez S.L."/>
            <person name="Kruys A."/>
            <person name="Hutchinson M.I."/>
            <person name="Powell A.J."/>
            <person name="Barry K."/>
            <person name="Miller A.N."/>
            <person name="Grigoriev I.V."/>
            <person name="Debuchy R."/>
            <person name="Gladieux P."/>
            <person name="Hiltunen Thoren M."/>
            <person name="Johannesson H."/>
        </authorList>
    </citation>
    <scope>NUCLEOTIDE SEQUENCE</scope>
    <source>
        <strain evidence="5">CBS 118394</strain>
    </source>
</reference>
<comment type="pathway">
    <text evidence="1">Protein modification; protein ubiquitination.</text>
</comment>
<feature type="compositionally biased region" description="Polar residues" evidence="3">
    <location>
        <begin position="300"/>
        <end position="309"/>
    </location>
</feature>
<dbReference type="PANTHER" id="PTHR10706">
    <property type="entry name" value="F-BOX FAMILY PROTEIN"/>
    <property type="match status" value="1"/>
</dbReference>
<feature type="region of interest" description="Disordered" evidence="3">
    <location>
        <begin position="1"/>
        <end position="20"/>
    </location>
</feature>
<gene>
    <name evidence="5" type="ORF">B0H66DRAFT_574310</name>
</gene>
<keyword evidence="2" id="KW-0833">Ubl conjugation pathway</keyword>
<dbReference type="Pfam" id="PF12937">
    <property type="entry name" value="F-box-like"/>
    <property type="match status" value="1"/>
</dbReference>
<dbReference type="InterPro" id="IPR036047">
    <property type="entry name" value="F-box-like_dom_sf"/>
</dbReference>
<dbReference type="SUPFAM" id="SSF81383">
    <property type="entry name" value="F-box domain"/>
    <property type="match status" value="1"/>
</dbReference>